<proteinExistence type="predicted"/>
<gene>
    <name evidence="1" type="ORF">SDC9_72001</name>
</gene>
<organism evidence="1">
    <name type="scientific">bioreactor metagenome</name>
    <dbReference type="NCBI Taxonomy" id="1076179"/>
    <lineage>
        <taxon>unclassified sequences</taxon>
        <taxon>metagenomes</taxon>
        <taxon>ecological metagenomes</taxon>
    </lineage>
</organism>
<sequence>MANKQIQEAGDYSQQLQATNMIVNIGIDEKRAREICQEMHLQLREDYSQEALNIANSRVTEFENRLLPKMEAVDGALEAFADPSFQLLLLEAQKTAASTERPADYDLLSELLIHRFQKGNNRVTRAGISRAVEIVDEISDDALLGLTVFHSVTYFFPVSGDIQQGLNVLNDLFGKLFYRSLPIGIEWLDHLDILDAIRVSSFGKLKKMEEYYSQRLDGYINIGIEKNSDNYSKAIEILKNNRLPQNILVDHVLNPDYIRVNLPNKLQISSLKLEETIAYNGQMLTRSIPISEAQINAIKSIYDLYKTDEDLRQQNVRNFMEEWNKQPNLKILREWWDSIGVSIQMTSVGKVLAHSNAQRCDRNLPSLD</sequence>
<name>A0A644YAB5_9ZZZZ</name>
<dbReference type="InterPro" id="IPR053773">
    <property type="entry name" value="Vpar_1526-like"/>
</dbReference>
<evidence type="ECO:0000313" key="1">
    <source>
        <dbReference type="EMBL" id="MPM25506.1"/>
    </source>
</evidence>
<dbReference type="AlphaFoldDB" id="A0A644YAB5"/>
<protein>
    <submittedName>
        <fullName evidence="1">Uncharacterized protein</fullName>
    </submittedName>
</protein>
<dbReference type="NCBIfam" id="NF045477">
    <property type="entry name" value="LPO_1073_dom"/>
    <property type="match status" value="1"/>
</dbReference>
<comment type="caution">
    <text evidence="1">The sequence shown here is derived from an EMBL/GenBank/DDBJ whole genome shotgun (WGS) entry which is preliminary data.</text>
</comment>
<reference evidence="1" key="1">
    <citation type="submission" date="2019-08" db="EMBL/GenBank/DDBJ databases">
        <authorList>
            <person name="Kucharzyk K."/>
            <person name="Murdoch R.W."/>
            <person name="Higgins S."/>
            <person name="Loffler F."/>
        </authorList>
    </citation>
    <scope>NUCLEOTIDE SEQUENCE</scope>
</reference>
<accession>A0A644YAB5</accession>
<dbReference type="EMBL" id="VSSQ01004513">
    <property type="protein sequence ID" value="MPM25506.1"/>
    <property type="molecule type" value="Genomic_DNA"/>
</dbReference>